<comment type="caution">
    <text evidence="8">The sequence shown here is derived from an EMBL/GenBank/DDBJ whole genome shotgun (WGS) entry which is preliminary data.</text>
</comment>
<evidence type="ECO:0000256" key="4">
    <source>
        <dbReference type="ARBA" id="ARBA00022840"/>
    </source>
</evidence>
<dbReference type="GO" id="GO:0004674">
    <property type="term" value="F:protein serine/threonine kinase activity"/>
    <property type="evidence" value="ECO:0007669"/>
    <property type="project" value="UniProtKB-EC"/>
</dbReference>
<dbReference type="PROSITE" id="PS00108">
    <property type="entry name" value="PROTEIN_KINASE_ST"/>
    <property type="match status" value="1"/>
</dbReference>
<evidence type="ECO:0000256" key="3">
    <source>
        <dbReference type="ARBA" id="ARBA00022777"/>
    </source>
</evidence>
<gene>
    <name evidence="8" type="ORF">ACE11A_01535</name>
</gene>
<keyword evidence="4 5" id="KW-0067">ATP-binding</keyword>
<sequence>MDPLTPQDPRYIGDYRLLARLGEGGMGQVYLARSDRGRTVAVKTIRAELAREEDFRRRFALEITAARRVGGRWTAPVLDADTEAATPWVATGYIAGPSLHEVVGRDFGPLPERSVLLLANGLTLALRDIHTAGLVHRDLKPSNVLLTIDGPRVIDFGIARALEAGPGEGLTRTGATVGSPGFMSPEQIRGERLTPASDVFCLGSVLAYAATGRTPYGALDSGVHILMFRIAEEEPDLGGLPERIRGLIAATLAKDPAARPTLEDLERYTAAGPDGEPWLPGTLVAQLGRHAVQLLDSEDPRSRVDHPAVRPPADPAPESAPAPTAPAPGPTAPLAPAGPAQQPHFGGPVPTPYGQSGPYGPPSGGFGPPSQQVYAHTQQGQPPPPARRRISVPAIVALCVAFVALVAGGVITADIISGNDSAAGSDITEEYLGAWQGEYHTTDDEGERVWHGVRLDVTQGDTGESVGTVTAVSARLLCTYDMLLSTFDAREDLEFRAEPTWAVPSDAVGEDCPTPDTPEVQVMTATGTDGMTLAFAGEEIDLERGRGDRTPDLLVGEWGDSWTDEDEVEWTTTLTVTEGAIGEVMFTYEEWNDDRGTCVWENHLVQVFEREVVLGPDLYVAAGSDADLDTCGEFSAPRLTVGRGADDTITVGWVDDPGGRTLQFYRQ</sequence>
<dbReference type="PROSITE" id="PS50011">
    <property type="entry name" value="PROTEIN_KINASE_DOM"/>
    <property type="match status" value="1"/>
</dbReference>
<evidence type="ECO:0000256" key="2">
    <source>
        <dbReference type="ARBA" id="ARBA00022741"/>
    </source>
</evidence>
<dbReference type="EC" id="2.7.11.1" evidence="8"/>
<dbReference type="InterPro" id="IPR000719">
    <property type="entry name" value="Prot_kinase_dom"/>
</dbReference>
<dbReference type="Gene3D" id="3.30.200.20">
    <property type="entry name" value="Phosphorylase Kinase, domain 1"/>
    <property type="match status" value="1"/>
</dbReference>
<dbReference type="CDD" id="cd14014">
    <property type="entry name" value="STKc_PknB_like"/>
    <property type="match status" value="1"/>
</dbReference>
<dbReference type="InterPro" id="IPR017441">
    <property type="entry name" value="Protein_kinase_ATP_BS"/>
</dbReference>
<dbReference type="InterPro" id="IPR008271">
    <property type="entry name" value="Ser/Thr_kinase_AS"/>
</dbReference>
<keyword evidence="9" id="KW-1185">Reference proteome</keyword>
<dbReference type="EMBL" id="JBHGBT010000001">
    <property type="protein sequence ID" value="MFB4193052.1"/>
    <property type="molecule type" value="Genomic_DNA"/>
</dbReference>
<dbReference type="PROSITE" id="PS00107">
    <property type="entry name" value="PROTEIN_KINASE_ATP"/>
    <property type="match status" value="1"/>
</dbReference>
<dbReference type="Gene3D" id="1.10.510.10">
    <property type="entry name" value="Transferase(Phosphotransferase) domain 1"/>
    <property type="match status" value="1"/>
</dbReference>
<dbReference type="SUPFAM" id="SSF56112">
    <property type="entry name" value="Protein kinase-like (PK-like)"/>
    <property type="match status" value="1"/>
</dbReference>
<dbReference type="SMART" id="SM00220">
    <property type="entry name" value="S_TKc"/>
    <property type="match status" value="1"/>
</dbReference>
<keyword evidence="2 5" id="KW-0547">Nucleotide-binding</keyword>
<name>A0ABV4ZFZ1_9ACTN</name>
<dbReference type="RefSeq" id="WP_375061104.1">
    <property type="nucleotide sequence ID" value="NZ_JBHGBT010000001.1"/>
</dbReference>
<dbReference type="InterPro" id="IPR011009">
    <property type="entry name" value="Kinase-like_dom_sf"/>
</dbReference>
<evidence type="ECO:0000313" key="8">
    <source>
        <dbReference type="EMBL" id="MFB4193052.1"/>
    </source>
</evidence>
<feature type="binding site" evidence="5">
    <location>
        <position position="43"/>
    </location>
    <ligand>
        <name>ATP</name>
        <dbReference type="ChEBI" id="CHEBI:30616"/>
    </ligand>
</feature>
<feature type="region of interest" description="Disordered" evidence="6">
    <location>
        <begin position="296"/>
        <end position="387"/>
    </location>
</feature>
<reference evidence="8 9" key="1">
    <citation type="submission" date="2024-09" db="EMBL/GenBank/DDBJ databases">
        <title>Draft genome sequence of multifaceted antimicrobials producing Streptomyces sp. strain FH1.</title>
        <authorList>
            <person name="Hassan F."/>
            <person name="Ali H."/>
            <person name="Hassan N."/>
            <person name="Nawaz A."/>
        </authorList>
    </citation>
    <scope>NUCLEOTIDE SEQUENCE [LARGE SCALE GENOMIC DNA]</scope>
    <source>
        <strain evidence="8 9">FH1</strain>
    </source>
</reference>
<keyword evidence="3 8" id="KW-0418">Kinase</keyword>
<evidence type="ECO:0000313" key="9">
    <source>
        <dbReference type="Proteomes" id="UP001577267"/>
    </source>
</evidence>
<feature type="compositionally biased region" description="Pro residues" evidence="6">
    <location>
        <begin position="309"/>
        <end position="333"/>
    </location>
</feature>
<dbReference type="Pfam" id="PF00069">
    <property type="entry name" value="Pkinase"/>
    <property type="match status" value="1"/>
</dbReference>
<feature type="compositionally biased region" description="Basic and acidic residues" evidence="6">
    <location>
        <begin position="298"/>
        <end position="308"/>
    </location>
</feature>
<protein>
    <submittedName>
        <fullName evidence="8">Serine/threonine-protein kinase</fullName>
        <ecNumber evidence="8">2.7.11.1</ecNumber>
    </submittedName>
</protein>
<feature type="compositionally biased region" description="Low complexity" evidence="6">
    <location>
        <begin position="334"/>
        <end position="343"/>
    </location>
</feature>
<organism evidence="8 9">
    <name type="scientific">Streptomyces carpaticus</name>
    <dbReference type="NCBI Taxonomy" id="285558"/>
    <lineage>
        <taxon>Bacteria</taxon>
        <taxon>Bacillati</taxon>
        <taxon>Actinomycetota</taxon>
        <taxon>Actinomycetes</taxon>
        <taxon>Kitasatosporales</taxon>
        <taxon>Streptomycetaceae</taxon>
        <taxon>Streptomyces</taxon>
    </lineage>
</organism>
<dbReference type="PANTHER" id="PTHR43289">
    <property type="entry name" value="MITOGEN-ACTIVATED PROTEIN KINASE KINASE KINASE 20-RELATED"/>
    <property type="match status" value="1"/>
</dbReference>
<dbReference type="PANTHER" id="PTHR43289:SF34">
    <property type="entry name" value="SERINE_THREONINE-PROTEIN KINASE YBDM-RELATED"/>
    <property type="match status" value="1"/>
</dbReference>
<keyword evidence="1 8" id="KW-0808">Transferase</keyword>
<accession>A0ABV4ZFZ1</accession>
<evidence type="ECO:0000256" key="1">
    <source>
        <dbReference type="ARBA" id="ARBA00022679"/>
    </source>
</evidence>
<feature type="domain" description="Protein kinase" evidence="7">
    <location>
        <begin position="15"/>
        <end position="279"/>
    </location>
</feature>
<evidence type="ECO:0000256" key="5">
    <source>
        <dbReference type="PROSITE-ProRule" id="PRU10141"/>
    </source>
</evidence>
<dbReference type="Proteomes" id="UP001577267">
    <property type="component" value="Unassembled WGS sequence"/>
</dbReference>
<evidence type="ECO:0000256" key="6">
    <source>
        <dbReference type="SAM" id="MobiDB-lite"/>
    </source>
</evidence>
<proteinExistence type="predicted"/>
<evidence type="ECO:0000259" key="7">
    <source>
        <dbReference type="PROSITE" id="PS50011"/>
    </source>
</evidence>